<feature type="transmembrane region" description="Helical" evidence="6">
    <location>
        <begin position="44"/>
        <end position="61"/>
    </location>
</feature>
<evidence type="ECO:0000256" key="6">
    <source>
        <dbReference type="SAM" id="Phobius"/>
    </source>
</evidence>
<gene>
    <name evidence="8" type="ORF">HF852_01140</name>
</gene>
<dbReference type="PANTHER" id="PTHR40077">
    <property type="entry name" value="MEMBRANE PROTEIN-RELATED"/>
    <property type="match status" value="1"/>
</dbReference>
<comment type="subcellular location">
    <subcellularLocation>
        <location evidence="1">Cell membrane</location>
        <topology evidence="1">Multi-pass membrane protein</topology>
    </subcellularLocation>
</comment>
<accession>A0A7X9SUE4</accession>
<evidence type="ECO:0000256" key="4">
    <source>
        <dbReference type="ARBA" id="ARBA00022989"/>
    </source>
</evidence>
<dbReference type="RefSeq" id="WP_168937054.1">
    <property type="nucleotide sequence ID" value="NZ_JABAGA010000001.1"/>
</dbReference>
<evidence type="ECO:0000313" key="9">
    <source>
        <dbReference type="Proteomes" id="UP000589552"/>
    </source>
</evidence>
<evidence type="ECO:0000256" key="1">
    <source>
        <dbReference type="ARBA" id="ARBA00004651"/>
    </source>
</evidence>
<name>A0A7X9SUE4_9CORY</name>
<keyword evidence="2" id="KW-1003">Cell membrane</keyword>
<evidence type="ECO:0000256" key="3">
    <source>
        <dbReference type="ARBA" id="ARBA00022692"/>
    </source>
</evidence>
<protein>
    <submittedName>
        <fullName evidence="8">DUF3817 domain-containing protein</fullName>
    </submittedName>
</protein>
<proteinExistence type="predicted"/>
<evidence type="ECO:0000256" key="2">
    <source>
        <dbReference type="ARBA" id="ARBA00022475"/>
    </source>
</evidence>
<sequence length="156" mass="17131">MDTPKSLYRKLALAEMVTWTILIIGLVLKYAADMPIATRIGGSIHGFVFLSYAAVTILVWINQRWSFGRGILGLGSAVIPYMTVPFERATERAGKLDGPWRFRDTDEAPRTLPEKVLAPIVKRPLAAGVVILIAVAVVFSLLLQAGPPTEWFARPA</sequence>
<evidence type="ECO:0000313" key="8">
    <source>
        <dbReference type="EMBL" id="NMF08226.1"/>
    </source>
</evidence>
<dbReference type="Pfam" id="PF12823">
    <property type="entry name" value="DUF3817"/>
    <property type="match status" value="1"/>
</dbReference>
<keyword evidence="5 6" id="KW-0472">Membrane</keyword>
<comment type="caution">
    <text evidence="8">The sequence shown here is derived from an EMBL/GenBank/DDBJ whole genome shotgun (WGS) entry which is preliminary data.</text>
</comment>
<feature type="transmembrane region" description="Helical" evidence="6">
    <location>
        <begin position="12"/>
        <end position="32"/>
    </location>
</feature>
<feature type="transmembrane region" description="Helical" evidence="6">
    <location>
        <begin position="125"/>
        <end position="145"/>
    </location>
</feature>
<keyword evidence="4 6" id="KW-1133">Transmembrane helix</keyword>
<feature type="domain" description="DUF3817" evidence="7">
    <location>
        <begin position="7"/>
        <end position="91"/>
    </location>
</feature>
<keyword evidence="3 6" id="KW-0812">Transmembrane</keyword>
<dbReference type="InterPro" id="IPR023845">
    <property type="entry name" value="DUF3817_TM"/>
</dbReference>
<evidence type="ECO:0000259" key="7">
    <source>
        <dbReference type="Pfam" id="PF12823"/>
    </source>
</evidence>
<dbReference type="GO" id="GO:0005886">
    <property type="term" value="C:plasma membrane"/>
    <property type="evidence" value="ECO:0007669"/>
    <property type="project" value="UniProtKB-SubCell"/>
</dbReference>
<dbReference type="AlphaFoldDB" id="A0A7X9SUE4"/>
<evidence type="ECO:0000256" key="5">
    <source>
        <dbReference type="ARBA" id="ARBA00023136"/>
    </source>
</evidence>
<reference evidence="8 9" key="1">
    <citation type="submission" date="2020-04" db="EMBL/GenBank/DDBJ databases">
        <authorList>
            <person name="Hitch T.C.A."/>
            <person name="Wylensek D."/>
            <person name="Clavel T."/>
        </authorList>
    </citation>
    <scope>NUCLEOTIDE SEQUENCE [LARGE SCALE GENOMIC DNA]</scope>
    <source>
        <strain evidence="8 9">BL-383-APC-2I</strain>
    </source>
</reference>
<dbReference type="Proteomes" id="UP000589552">
    <property type="component" value="Unassembled WGS sequence"/>
</dbReference>
<dbReference type="NCBIfam" id="TIGR03954">
    <property type="entry name" value="integ_memb_HG"/>
    <property type="match status" value="1"/>
</dbReference>
<dbReference type="PANTHER" id="PTHR40077:SF1">
    <property type="entry name" value="MEMBRANE PROTEIN"/>
    <property type="match status" value="1"/>
</dbReference>
<dbReference type="EMBL" id="JABAGA010000001">
    <property type="protein sequence ID" value="NMF08226.1"/>
    <property type="molecule type" value="Genomic_DNA"/>
</dbReference>
<organism evidence="8 9">
    <name type="scientific">Corynebacterium xerosis</name>
    <dbReference type="NCBI Taxonomy" id="1725"/>
    <lineage>
        <taxon>Bacteria</taxon>
        <taxon>Bacillati</taxon>
        <taxon>Actinomycetota</taxon>
        <taxon>Actinomycetes</taxon>
        <taxon>Mycobacteriales</taxon>
        <taxon>Corynebacteriaceae</taxon>
        <taxon>Corynebacterium</taxon>
    </lineage>
</organism>